<evidence type="ECO:0000256" key="3">
    <source>
        <dbReference type="ARBA" id="ARBA00022806"/>
    </source>
</evidence>
<dbReference type="GO" id="GO:0004386">
    <property type="term" value="F:helicase activity"/>
    <property type="evidence" value="ECO:0007669"/>
    <property type="project" value="UniProtKB-KW"/>
</dbReference>
<organism evidence="5 6">
    <name type="scientific">Cinchona calisaya</name>
    <dbReference type="NCBI Taxonomy" id="153742"/>
    <lineage>
        <taxon>Eukaryota</taxon>
        <taxon>Viridiplantae</taxon>
        <taxon>Streptophyta</taxon>
        <taxon>Embryophyta</taxon>
        <taxon>Tracheophyta</taxon>
        <taxon>Spermatophyta</taxon>
        <taxon>Magnoliopsida</taxon>
        <taxon>eudicotyledons</taxon>
        <taxon>Gunneridae</taxon>
        <taxon>Pentapetalae</taxon>
        <taxon>asterids</taxon>
        <taxon>lamiids</taxon>
        <taxon>Gentianales</taxon>
        <taxon>Rubiaceae</taxon>
        <taxon>Cinchonoideae</taxon>
        <taxon>Cinchoneae</taxon>
        <taxon>Cinchona</taxon>
    </lineage>
</organism>
<dbReference type="InterPro" id="IPR050615">
    <property type="entry name" value="ATP-dep_DNA_Helicase"/>
</dbReference>
<dbReference type="GO" id="GO:0016787">
    <property type="term" value="F:hydrolase activity"/>
    <property type="evidence" value="ECO:0007669"/>
    <property type="project" value="UniProtKB-KW"/>
</dbReference>
<proteinExistence type="predicted"/>
<dbReference type="PANTHER" id="PTHR11274:SF0">
    <property type="entry name" value="GENERAL TRANSCRIPTION AND DNA REPAIR FACTOR IIH HELICASE SUBUNIT XPB"/>
    <property type="match status" value="1"/>
</dbReference>
<dbReference type="Gene3D" id="3.40.50.300">
    <property type="entry name" value="P-loop containing nucleotide triphosphate hydrolases"/>
    <property type="match status" value="1"/>
</dbReference>
<keyword evidence="2" id="KW-0378">Hydrolase</keyword>
<dbReference type="SUPFAM" id="SSF52540">
    <property type="entry name" value="P-loop containing nucleoside triphosphate hydrolases"/>
    <property type="match status" value="1"/>
</dbReference>
<reference evidence="5 6" key="1">
    <citation type="submission" date="2024-11" db="EMBL/GenBank/DDBJ databases">
        <title>A near-complete genome assembly of Cinchona calisaya.</title>
        <authorList>
            <person name="Lian D.C."/>
            <person name="Zhao X.W."/>
            <person name="Wei L."/>
        </authorList>
    </citation>
    <scope>NUCLEOTIDE SEQUENCE [LARGE SCALE GENOMIC DNA]</scope>
    <source>
        <tissue evidence="5">Nenye</tissue>
    </source>
</reference>
<dbReference type="GO" id="GO:0005524">
    <property type="term" value="F:ATP binding"/>
    <property type="evidence" value="ECO:0007669"/>
    <property type="project" value="UniProtKB-KW"/>
</dbReference>
<gene>
    <name evidence="5" type="ORF">ACH5RR_038410</name>
</gene>
<dbReference type="AlphaFoldDB" id="A0ABD2XV74"/>
<dbReference type="Proteomes" id="UP001630127">
    <property type="component" value="Unassembled WGS sequence"/>
</dbReference>
<protein>
    <submittedName>
        <fullName evidence="5">Uncharacterized protein</fullName>
    </submittedName>
</protein>
<evidence type="ECO:0000256" key="4">
    <source>
        <dbReference type="ARBA" id="ARBA00022840"/>
    </source>
</evidence>
<evidence type="ECO:0000313" key="6">
    <source>
        <dbReference type="Proteomes" id="UP001630127"/>
    </source>
</evidence>
<name>A0ABD2XV74_9GENT</name>
<keyword evidence="1" id="KW-0547">Nucleotide-binding</keyword>
<evidence type="ECO:0000313" key="5">
    <source>
        <dbReference type="EMBL" id="KAL3499317.1"/>
    </source>
</evidence>
<evidence type="ECO:0000256" key="2">
    <source>
        <dbReference type="ARBA" id="ARBA00022801"/>
    </source>
</evidence>
<keyword evidence="4" id="KW-0067">ATP-binding</keyword>
<dbReference type="PANTHER" id="PTHR11274">
    <property type="entry name" value="RAD25/XP-B DNA REPAIR HELICASE"/>
    <property type="match status" value="1"/>
</dbReference>
<comment type="caution">
    <text evidence="5">The sequence shown here is derived from an EMBL/GenBank/DDBJ whole genome shotgun (WGS) entry which is preliminary data.</text>
</comment>
<dbReference type="EMBL" id="JBJUIK010000016">
    <property type="protein sequence ID" value="KAL3499317.1"/>
    <property type="molecule type" value="Genomic_DNA"/>
</dbReference>
<dbReference type="InterPro" id="IPR027417">
    <property type="entry name" value="P-loop_NTPase"/>
</dbReference>
<accession>A0ABD2XV74</accession>
<keyword evidence="6" id="KW-1185">Reference proteome</keyword>
<evidence type="ECO:0000256" key="1">
    <source>
        <dbReference type="ARBA" id="ARBA00022741"/>
    </source>
</evidence>
<sequence>MGEIEGRNDELLNEAELAAAAVEKETHSFEIDPDQFVYLIGRKKGRARSGIIVLPCGAGKSLVGVSAAFRIRKSCLSLATNAVSVDQWALQFKLWSTI</sequence>
<keyword evidence="3" id="KW-0347">Helicase</keyword>